<dbReference type="PROSITE" id="PS50011">
    <property type="entry name" value="PROTEIN_KINASE_DOM"/>
    <property type="match status" value="1"/>
</dbReference>
<reference evidence="2 3" key="2">
    <citation type="submission" date="2018-11" db="EMBL/GenBank/DDBJ databases">
        <authorList>
            <consortium name="Pathogen Informatics"/>
        </authorList>
    </citation>
    <scope>NUCLEOTIDE SEQUENCE [LARGE SCALE GENOMIC DNA]</scope>
</reference>
<evidence type="ECO:0000313" key="2">
    <source>
        <dbReference type="EMBL" id="VDK47047.1"/>
    </source>
</evidence>
<dbReference type="InterPro" id="IPR011009">
    <property type="entry name" value="Kinase-like_dom_sf"/>
</dbReference>
<dbReference type="SUPFAM" id="SSF56112">
    <property type="entry name" value="Protein kinase-like (PK-like)"/>
    <property type="match status" value="1"/>
</dbReference>
<evidence type="ECO:0000313" key="4">
    <source>
        <dbReference type="WBParaSite" id="GPUH_0000474601-mRNA-1"/>
    </source>
</evidence>
<dbReference type="AlphaFoldDB" id="A0A183D7P8"/>
<organism evidence="4">
    <name type="scientific">Gongylonema pulchrum</name>
    <dbReference type="NCBI Taxonomy" id="637853"/>
    <lineage>
        <taxon>Eukaryota</taxon>
        <taxon>Metazoa</taxon>
        <taxon>Ecdysozoa</taxon>
        <taxon>Nematoda</taxon>
        <taxon>Chromadorea</taxon>
        <taxon>Rhabditida</taxon>
        <taxon>Spirurina</taxon>
        <taxon>Spiruromorpha</taxon>
        <taxon>Spiruroidea</taxon>
        <taxon>Gongylonematidae</taxon>
        <taxon>Gongylonema</taxon>
    </lineage>
</organism>
<accession>A0A183D7P8</accession>
<dbReference type="Gene3D" id="1.10.510.10">
    <property type="entry name" value="Transferase(Phosphotransferase) domain 1"/>
    <property type="match status" value="1"/>
</dbReference>
<reference evidence="4" key="1">
    <citation type="submission" date="2016-06" db="UniProtKB">
        <authorList>
            <consortium name="WormBaseParasite"/>
        </authorList>
    </citation>
    <scope>IDENTIFICATION</scope>
</reference>
<protein>
    <submittedName>
        <fullName evidence="4">Protein kinase domain-containing protein</fullName>
    </submittedName>
</protein>
<feature type="domain" description="Protein kinase" evidence="1">
    <location>
        <begin position="1"/>
        <end position="137"/>
    </location>
</feature>
<keyword evidence="3" id="KW-1185">Reference proteome</keyword>
<dbReference type="Pfam" id="PF00069">
    <property type="entry name" value="Pkinase"/>
    <property type="match status" value="1"/>
</dbReference>
<dbReference type="InterPro" id="IPR000719">
    <property type="entry name" value="Prot_kinase_dom"/>
</dbReference>
<gene>
    <name evidence="2" type="ORF">GPUH_LOCUS4740</name>
</gene>
<dbReference type="OrthoDB" id="6513151at2759"/>
<name>A0A183D7P8_9BILA</name>
<dbReference type="Proteomes" id="UP000271098">
    <property type="component" value="Unassembled WGS sequence"/>
</dbReference>
<sequence>MRESRFQVKVTDFGLTRKVGSAVRYLEYVNHYHAPELCETVVNETLIVDRSIDVWSIGILIYYCLKGRFPWQKATIMCKPYWEWEQWLKRKNLQLPKRWDSFSEKSLKLFRRTLEPRYKDRWGVKNISKCLTKEKLLKASKVTEEV</sequence>
<proteinExistence type="predicted"/>
<dbReference type="GO" id="GO:0004674">
    <property type="term" value="F:protein serine/threonine kinase activity"/>
    <property type="evidence" value="ECO:0007669"/>
    <property type="project" value="TreeGrafter"/>
</dbReference>
<dbReference type="WBParaSite" id="GPUH_0000474601-mRNA-1">
    <property type="protein sequence ID" value="GPUH_0000474601-mRNA-1"/>
    <property type="gene ID" value="GPUH_0000474601"/>
</dbReference>
<dbReference type="PANTHER" id="PTHR24359:SF1">
    <property type="entry name" value="INHIBITOR OF NUCLEAR FACTOR KAPPA-B KINASE EPSILON SUBUNIT HOMOLOG 1-RELATED"/>
    <property type="match status" value="1"/>
</dbReference>
<evidence type="ECO:0000313" key="3">
    <source>
        <dbReference type="Proteomes" id="UP000271098"/>
    </source>
</evidence>
<dbReference type="EMBL" id="UYRT01009298">
    <property type="protein sequence ID" value="VDK47047.1"/>
    <property type="molecule type" value="Genomic_DNA"/>
</dbReference>
<dbReference type="GO" id="GO:0005524">
    <property type="term" value="F:ATP binding"/>
    <property type="evidence" value="ECO:0007669"/>
    <property type="project" value="InterPro"/>
</dbReference>
<dbReference type="PANTHER" id="PTHR24359">
    <property type="entry name" value="SERINE/THREONINE-PROTEIN KINASE SBK1"/>
    <property type="match status" value="1"/>
</dbReference>
<evidence type="ECO:0000259" key="1">
    <source>
        <dbReference type="PROSITE" id="PS50011"/>
    </source>
</evidence>